<reference evidence="3 4" key="1">
    <citation type="submission" date="2014-03" db="EMBL/GenBank/DDBJ databases">
        <title>Draft genome sequence of Deinococcus phoenicis 1P10ME.</title>
        <authorList>
            <person name="Stepanov V.G."/>
            <person name="Vaishampayan P."/>
            <person name="Venkateswaran K."/>
            <person name="Fox G.E."/>
        </authorList>
    </citation>
    <scope>NUCLEOTIDE SEQUENCE [LARGE SCALE GENOMIC DNA]</scope>
    <source>
        <strain evidence="3 4">1P10ME</strain>
    </source>
</reference>
<feature type="domain" description="Glycosyl transferase family 1" evidence="2">
    <location>
        <begin position="215"/>
        <end position="375"/>
    </location>
</feature>
<dbReference type="CDD" id="cd03801">
    <property type="entry name" value="GT4_PimA-like"/>
    <property type="match status" value="1"/>
</dbReference>
<dbReference type="eggNOG" id="COG0438">
    <property type="taxonomic scope" value="Bacteria"/>
</dbReference>
<dbReference type="Gene3D" id="3.40.50.2000">
    <property type="entry name" value="Glycogen Phosphorylase B"/>
    <property type="match status" value="2"/>
</dbReference>
<evidence type="ECO:0000313" key="3">
    <source>
        <dbReference type="EMBL" id="EYB68126.1"/>
    </source>
</evidence>
<dbReference type="OrthoDB" id="73743at2"/>
<dbReference type="PANTHER" id="PTHR12526">
    <property type="entry name" value="GLYCOSYLTRANSFERASE"/>
    <property type="match status" value="1"/>
</dbReference>
<comment type="caution">
    <text evidence="3">The sequence shown here is derived from an EMBL/GenBank/DDBJ whole genome shotgun (WGS) entry which is preliminary data.</text>
</comment>
<proteinExistence type="predicted"/>
<accession>A0A016QQ80</accession>
<protein>
    <recommendedName>
        <fullName evidence="2">Glycosyl transferase family 1 domain-containing protein</fullName>
    </recommendedName>
</protein>
<dbReference type="PANTHER" id="PTHR12526:SF630">
    <property type="entry name" value="GLYCOSYLTRANSFERASE"/>
    <property type="match status" value="1"/>
</dbReference>
<dbReference type="AlphaFoldDB" id="A0A016QQ80"/>
<dbReference type="Proteomes" id="UP000020492">
    <property type="component" value="Unassembled WGS sequence"/>
</dbReference>
<dbReference type="SUPFAM" id="SSF53756">
    <property type="entry name" value="UDP-Glycosyltransferase/glycogen phosphorylase"/>
    <property type="match status" value="1"/>
</dbReference>
<dbReference type="STRING" id="1476583.DEIPH_ctg026orf0023"/>
<dbReference type="PATRIC" id="fig|1476583.3.peg.1764"/>
<sequence length="417" mass="45038">MNILYVTSSCPYGAGETFILPELEELRRRGHGLRVVPTLPRGAVLHREAAAVLEFTALAPLFGVQVARDALLETVRAPARVWRAFRLLLTPRPLHLLKNLSVFPKGLWLARYARRWGAQRIHAHWAATSASLALVASEVSGIPWGLTAHRWDIVENNLLTRKAQRAMFTRFISESGLALARARGLSGSAGSVVLHMGTRLPARPPGARPAHAESGLRLLCPANLLPVKGHRYLLEALSLVRGYPVELWLAGQGELASVLRQQARQLGLGPRVRFLGHVPHDELLRLYEGGEVDAVVLPSVDLGGGLHEGIPVALLEGMAYGLPVLSTTTGGIPELLSGGAGLLVPPQDPAALAQAIVALHTRPELRRALGEAGQRRVREEYAIEAVVDRLEQYLQGGTRAAGGRVQPRRPGLQGGQP</sequence>
<organism evidence="3 4">
    <name type="scientific">Deinococcus phoenicis</name>
    <dbReference type="NCBI Taxonomy" id="1476583"/>
    <lineage>
        <taxon>Bacteria</taxon>
        <taxon>Thermotogati</taxon>
        <taxon>Deinococcota</taxon>
        <taxon>Deinococci</taxon>
        <taxon>Deinococcales</taxon>
        <taxon>Deinococcaceae</taxon>
        <taxon>Deinococcus</taxon>
    </lineage>
</organism>
<dbReference type="InterPro" id="IPR001296">
    <property type="entry name" value="Glyco_trans_1"/>
</dbReference>
<dbReference type="GO" id="GO:0016757">
    <property type="term" value="F:glycosyltransferase activity"/>
    <property type="evidence" value="ECO:0007669"/>
    <property type="project" value="InterPro"/>
</dbReference>
<keyword evidence="4" id="KW-1185">Reference proteome</keyword>
<evidence type="ECO:0000313" key="4">
    <source>
        <dbReference type="Proteomes" id="UP000020492"/>
    </source>
</evidence>
<evidence type="ECO:0000259" key="2">
    <source>
        <dbReference type="Pfam" id="PF00534"/>
    </source>
</evidence>
<feature type="region of interest" description="Disordered" evidence="1">
    <location>
        <begin position="398"/>
        <end position="417"/>
    </location>
</feature>
<dbReference type="RefSeq" id="WP_034356937.1">
    <property type="nucleotide sequence ID" value="NZ_JHAC01000026.1"/>
</dbReference>
<evidence type="ECO:0000256" key="1">
    <source>
        <dbReference type="SAM" id="MobiDB-lite"/>
    </source>
</evidence>
<dbReference type="Pfam" id="PF00534">
    <property type="entry name" value="Glycos_transf_1"/>
    <property type="match status" value="1"/>
</dbReference>
<dbReference type="EMBL" id="JHAC01000026">
    <property type="protein sequence ID" value="EYB68126.1"/>
    <property type="molecule type" value="Genomic_DNA"/>
</dbReference>
<gene>
    <name evidence="3" type="ORF">DEIPH_ctg026orf0023</name>
</gene>
<name>A0A016QQ80_9DEIO</name>